<feature type="chain" id="PRO_5042181926" evidence="1">
    <location>
        <begin position="23"/>
        <end position="556"/>
    </location>
</feature>
<feature type="signal peptide" evidence="1">
    <location>
        <begin position="1"/>
        <end position="22"/>
    </location>
</feature>
<proteinExistence type="predicted"/>
<keyword evidence="1" id="KW-0732">Signal</keyword>
<dbReference type="EMBL" id="JADGJQ010000054">
    <property type="protein sequence ID" value="KAJ3175259.1"/>
    <property type="molecule type" value="Genomic_DNA"/>
</dbReference>
<dbReference type="PANTHER" id="PTHR33973:SF4">
    <property type="entry name" value="OS07G0153300 PROTEIN"/>
    <property type="match status" value="1"/>
</dbReference>
<evidence type="ECO:0000256" key="1">
    <source>
        <dbReference type="SAM" id="SignalP"/>
    </source>
</evidence>
<evidence type="ECO:0000313" key="2">
    <source>
        <dbReference type="EMBL" id="KAJ3175259.1"/>
    </source>
</evidence>
<organism evidence="2 3">
    <name type="scientific">Geranomyces variabilis</name>
    <dbReference type="NCBI Taxonomy" id="109894"/>
    <lineage>
        <taxon>Eukaryota</taxon>
        <taxon>Fungi</taxon>
        <taxon>Fungi incertae sedis</taxon>
        <taxon>Chytridiomycota</taxon>
        <taxon>Chytridiomycota incertae sedis</taxon>
        <taxon>Chytridiomycetes</taxon>
        <taxon>Spizellomycetales</taxon>
        <taxon>Powellomycetaceae</taxon>
        <taxon>Geranomyces</taxon>
    </lineage>
</organism>
<comment type="caution">
    <text evidence="2">The sequence shown here is derived from an EMBL/GenBank/DDBJ whole genome shotgun (WGS) entry which is preliminary data.</text>
</comment>
<accession>A0AAD5TFY6</accession>
<dbReference type="PANTHER" id="PTHR33973">
    <property type="entry name" value="OS07G0153300 PROTEIN"/>
    <property type="match status" value="1"/>
</dbReference>
<dbReference type="AlphaFoldDB" id="A0AAD5TFY6"/>
<protein>
    <submittedName>
        <fullName evidence="2">Uncharacterized protein</fullName>
    </submittedName>
</protein>
<dbReference type="Proteomes" id="UP001212152">
    <property type="component" value="Unassembled WGS sequence"/>
</dbReference>
<evidence type="ECO:0000313" key="3">
    <source>
        <dbReference type="Proteomes" id="UP001212152"/>
    </source>
</evidence>
<dbReference type="InterPro" id="IPR010775">
    <property type="entry name" value="DUF1365"/>
</dbReference>
<name>A0AAD5TFY6_9FUNG</name>
<dbReference type="Pfam" id="PF07103">
    <property type="entry name" value="DUF1365"/>
    <property type="match status" value="1"/>
</dbReference>
<reference evidence="2" key="1">
    <citation type="submission" date="2020-05" db="EMBL/GenBank/DDBJ databases">
        <title>Phylogenomic resolution of chytrid fungi.</title>
        <authorList>
            <person name="Stajich J.E."/>
            <person name="Amses K."/>
            <person name="Simmons R."/>
            <person name="Seto K."/>
            <person name="Myers J."/>
            <person name="Bonds A."/>
            <person name="Quandt C.A."/>
            <person name="Barry K."/>
            <person name="Liu P."/>
            <person name="Grigoriev I."/>
            <person name="Longcore J.E."/>
            <person name="James T.Y."/>
        </authorList>
    </citation>
    <scope>NUCLEOTIDE SEQUENCE</scope>
    <source>
        <strain evidence="2">JEL0379</strain>
    </source>
</reference>
<gene>
    <name evidence="2" type="ORF">HDU87_006341</name>
</gene>
<keyword evidence="3" id="KW-1185">Reference proteome</keyword>
<sequence>MFVVWTFFFFGGVAWLVAASLATPSPAALSPTGHKVYFAQTYHARFKPVRHAFKYPLFYFGIDLDADDQQSRRGWRSWLWGWGWPALFSIYAKDHLRGEPAAPGLTKSRLTELQQLKVRLLEVLSDLAVPRHEIGRVEFVSTPRVLGYCFNPLSLFYCYHPISGALRAIVLEVNNTFGERHVYVADERNRLQKKSAGYTHSHTLNRAFHVSPFNNRSGIYEAHFKDPADGSLDVLLNIKRYQQVSTTASASDPSDSKLEALWLTARVSGPSRPLTSRTCIYLALSYPLNAFLTVPRILKEAYKLAYDKRLKVYQKPGQFLQAPDGSALVRKPLQGFAEWAAVIVRAHVARQVEHSTIALTIAMPNGMQQVYEPRSAEITAAVTLRIVTANFFTELVSDSTDVSRALLRAFVRGDWTCAPQELHGILAVFSSTVSEPTGGQPLWKSANQTPGPRFAPLLIPTDWRSRFYRARSLAAIRLAQRTFSKIANFRIDPYGVERRICKYEDDCRAVAGEEQDKFSDVAAWMADDGVDPEGRERARFVVFRKELEAMTAAIST</sequence>